<evidence type="ECO:0000256" key="1">
    <source>
        <dbReference type="ARBA" id="ARBA00004479"/>
    </source>
</evidence>
<dbReference type="InterPro" id="IPR036116">
    <property type="entry name" value="FN3_sf"/>
</dbReference>
<reference evidence="9" key="3">
    <citation type="submission" date="2025-09" db="UniProtKB">
        <authorList>
            <consortium name="Ensembl"/>
        </authorList>
    </citation>
    <scope>IDENTIFICATION</scope>
</reference>
<accession>A0A803XWB1</accession>
<dbReference type="CDD" id="cd00063">
    <property type="entry name" value="FN3"/>
    <property type="match status" value="1"/>
</dbReference>
<dbReference type="SUPFAM" id="SSF49265">
    <property type="entry name" value="Fibronectin type III"/>
    <property type="match status" value="2"/>
</dbReference>
<proteinExistence type="predicted"/>
<dbReference type="GeneTree" id="ENSGT00940000159987"/>
<organism evidence="9 10">
    <name type="scientific">Meleagris gallopavo</name>
    <name type="common">Wild turkey</name>
    <dbReference type="NCBI Taxonomy" id="9103"/>
    <lineage>
        <taxon>Eukaryota</taxon>
        <taxon>Metazoa</taxon>
        <taxon>Chordata</taxon>
        <taxon>Craniata</taxon>
        <taxon>Vertebrata</taxon>
        <taxon>Euteleostomi</taxon>
        <taxon>Archelosauria</taxon>
        <taxon>Archosauria</taxon>
        <taxon>Dinosauria</taxon>
        <taxon>Saurischia</taxon>
        <taxon>Theropoda</taxon>
        <taxon>Coelurosauria</taxon>
        <taxon>Aves</taxon>
        <taxon>Neognathae</taxon>
        <taxon>Galloanserae</taxon>
        <taxon>Galliformes</taxon>
        <taxon>Phasianidae</taxon>
        <taxon>Meleagridinae</taxon>
        <taxon>Meleagris</taxon>
    </lineage>
</organism>
<keyword evidence="7" id="KW-0325">Glycoprotein</keyword>
<comment type="subcellular location">
    <subcellularLocation>
        <location evidence="1">Membrane</location>
        <topology evidence="1">Single-pass type I membrane protein</topology>
    </subcellularLocation>
</comment>
<dbReference type="GO" id="GO:0009897">
    <property type="term" value="C:external side of plasma membrane"/>
    <property type="evidence" value="ECO:0007669"/>
    <property type="project" value="TreeGrafter"/>
</dbReference>
<dbReference type="InParanoid" id="A0A803XWB1"/>
<keyword evidence="4" id="KW-1133">Transmembrane helix</keyword>
<dbReference type="InterPro" id="IPR015152">
    <property type="entry name" value="Growth/epo_recpt_lig-bind"/>
</dbReference>
<evidence type="ECO:0000256" key="4">
    <source>
        <dbReference type="ARBA" id="ARBA00022989"/>
    </source>
</evidence>
<evidence type="ECO:0000256" key="3">
    <source>
        <dbReference type="ARBA" id="ARBA00022729"/>
    </source>
</evidence>
<keyword evidence="3" id="KW-0732">Signal</keyword>
<evidence type="ECO:0000256" key="5">
    <source>
        <dbReference type="ARBA" id="ARBA00023136"/>
    </source>
</evidence>
<reference evidence="9 10" key="1">
    <citation type="journal article" date="2010" name="PLoS Biol.">
        <title>Multi-platform next-generation sequencing of the domestic turkey (Meleagris gallopavo): genome assembly and analysis.</title>
        <authorList>
            <person name="Dalloul R.A."/>
            <person name="Long J.A."/>
            <person name="Zimin A.V."/>
            <person name="Aslam L."/>
            <person name="Beal K."/>
            <person name="Blomberg L.A."/>
            <person name="Bouffard P."/>
            <person name="Burt D.W."/>
            <person name="Crasta O."/>
            <person name="Crooijmans R.P."/>
            <person name="Cooper K."/>
            <person name="Coulombe R.A."/>
            <person name="De S."/>
            <person name="Delany M.E."/>
            <person name="Dodgson J.B."/>
            <person name="Dong J.J."/>
            <person name="Evans C."/>
            <person name="Frederickson K.M."/>
            <person name="Flicek P."/>
            <person name="Florea L."/>
            <person name="Folkerts O."/>
            <person name="Groenen M.A."/>
            <person name="Harkins T.T."/>
            <person name="Herrero J."/>
            <person name="Hoffmann S."/>
            <person name="Megens H.J."/>
            <person name="Jiang A."/>
            <person name="de Jong P."/>
            <person name="Kaiser P."/>
            <person name="Kim H."/>
            <person name="Kim K.W."/>
            <person name="Kim S."/>
            <person name="Langenberger D."/>
            <person name="Lee M.K."/>
            <person name="Lee T."/>
            <person name="Mane S."/>
            <person name="Marcais G."/>
            <person name="Marz M."/>
            <person name="McElroy A.P."/>
            <person name="Modise T."/>
            <person name="Nefedov M."/>
            <person name="Notredame C."/>
            <person name="Paton I.R."/>
            <person name="Payne W.S."/>
            <person name="Pertea G."/>
            <person name="Prickett D."/>
            <person name="Puiu D."/>
            <person name="Qioa D."/>
            <person name="Raineri E."/>
            <person name="Ruffier M."/>
            <person name="Salzberg S.L."/>
            <person name="Schatz M.C."/>
            <person name="Scheuring C."/>
            <person name="Schmidt C.J."/>
            <person name="Schroeder S."/>
            <person name="Searle S.M."/>
            <person name="Smith E.J."/>
            <person name="Smith J."/>
            <person name="Sonstegard T.S."/>
            <person name="Stadler P.F."/>
            <person name="Tafer H."/>
            <person name="Tu Z.J."/>
            <person name="Van Tassell C.P."/>
            <person name="Vilella A.J."/>
            <person name="Williams K.P."/>
            <person name="Yorke J.A."/>
            <person name="Zhang L."/>
            <person name="Zhang H.B."/>
            <person name="Zhang X."/>
            <person name="Zhang Y."/>
            <person name="Reed K.M."/>
        </authorList>
    </citation>
    <scope>NUCLEOTIDE SEQUENCE [LARGE SCALE GENOMIC DNA]</scope>
</reference>
<dbReference type="PANTHER" id="PTHR23037:SF46">
    <property type="entry name" value="INTERLEUKIN 5 RECEPTOR SUBUNIT ALPHA"/>
    <property type="match status" value="1"/>
</dbReference>
<dbReference type="AlphaFoldDB" id="A0A803XWB1"/>
<feature type="domain" description="Growth hormone/erythropoietin receptor ligand binding" evidence="8">
    <location>
        <begin position="17"/>
        <end position="95"/>
    </location>
</feature>
<dbReference type="Proteomes" id="UP000001645">
    <property type="component" value="Chromosome Z"/>
</dbReference>
<evidence type="ECO:0000313" key="9">
    <source>
        <dbReference type="Ensembl" id="ENSMGAP00000023807.1"/>
    </source>
</evidence>
<evidence type="ECO:0000256" key="2">
    <source>
        <dbReference type="ARBA" id="ARBA00022692"/>
    </source>
</evidence>
<dbReference type="InterPro" id="IPR013783">
    <property type="entry name" value="Ig-like_fold"/>
</dbReference>
<dbReference type="Pfam" id="PF09067">
    <property type="entry name" value="EpoR_lig-bind"/>
    <property type="match status" value="1"/>
</dbReference>
<keyword evidence="6" id="KW-0675">Receptor</keyword>
<dbReference type="FunFam" id="2.60.40.10:FF:000318">
    <property type="entry name" value="Growth hormone receptor"/>
    <property type="match status" value="1"/>
</dbReference>
<keyword evidence="10" id="KW-1185">Reference proteome</keyword>
<reference evidence="9" key="2">
    <citation type="submission" date="2025-08" db="UniProtKB">
        <authorList>
            <consortium name="Ensembl"/>
        </authorList>
    </citation>
    <scope>IDENTIFICATION</scope>
</reference>
<evidence type="ECO:0000259" key="8">
    <source>
        <dbReference type="Pfam" id="PF09067"/>
    </source>
</evidence>
<dbReference type="GO" id="GO:0004896">
    <property type="term" value="F:cytokine receptor activity"/>
    <property type="evidence" value="ECO:0007669"/>
    <property type="project" value="TreeGrafter"/>
</dbReference>
<protein>
    <recommendedName>
        <fullName evidence="8">Growth hormone/erythropoietin receptor ligand binding domain-containing protein</fullName>
    </recommendedName>
</protein>
<dbReference type="InterPro" id="IPR003961">
    <property type="entry name" value="FN3_dom"/>
</dbReference>
<evidence type="ECO:0000256" key="6">
    <source>
        <dbReference type="ARBA" id="ARBA00023170"/>
    </source>
</evidence>
<dbReference type="PANTHER" id="PTHR23037">
    <property type="entry name" value="CYTOKINE RECEPTOR"/>
    <property type="match status" value="1"/>
</dbReference>
<keyword evidence="5" id="KW-0472">Membrane</keyword>
<sequence length="202" mass="23832">MWQNRHMLLSCPHLYLLQWPQISKCRSPELETFSCYWTDGNLTTSGTIQLLYMKRNDEDWKECPDYITAGENSCYFNTSYTSIWIPYCVKLANKDEVFDEKCFSVDEIVLPDPPVHLNWTLLNTSQTGIHGDIQVRWDPPPTADVQKGWITLEYELQYKEVNETKWKEVWRKCLLCSSHSPVQAWSVPPHLSHFEKLQYCEC</sequence>
<dbReference type="Gene3D" id="2.60.40.10">
    <property type="entry name" value="Immunoglobulins"/>
    <property type="match status" value="2"/>
</dbReference>
<keyword evidence="2" id="KW-0812">Transmembrane</keyword>
<evidence type="ECO:0000313" key="10">
    <source>
        <dbReference type="Proteomes" id="UP000001645"/>
    </source>
</evidence>
<dbReference type="Ensembl" id="ENSMGAT00000024620.1">
    <property type="protein sequence ID" value="ENSMGAP00000023807.1"/>
    <property type="gene ID" value="ENSMGAG00000020876.1"/>
</dbReference>
<name>A0A803XWB1_MELGA</name>
<evidence type="ECO:0000256" key="7">
    <source>
        <dbReference type="ARBA" id="ARBA00023180"/>
    </source>
</evidence>